<proteinExistence type="predicted"/>
<reference evidence="2 3" key="1">
    <citation type="submission" date="2019-03" db="EMBL/GenBank/DDBJ databases">
        <title>First draft genome of Liparis tanakae, snailfish: a comprehensive survey of snailfish specific genes.</title>
        <authorList>
            <person name="Kim W."/>
            <person name="Song I."/>
            <person name="Jeong J.-H."/>
            <person name="Kim D."/>
            <person name="Kim S."/>
            <person name="Ryu S."/>
            <person name="Song J.Y."/>
            <person name="Lee S.K."/>
        </authorList>
    </citation>
    <scope>NUCLEOTIDE SEQUENCE [LARGE SCALE GENOMIC DNA]</scope>
    <source>
        <tissue evidence="2">Muscle</tissue>
    </source>
</reference>
<keyword evidence="3" id="KW-1185">Reference proteome</keyword>
<comment type="caution">
    <text evidence="2">The sequence shown here is derived from an EMBL/GenBank/DDBJ whole genome shotgun (WGS) entry which is preliminary data.</text>
</comment>
<name>A0A4Z2FRE3_9TELE</name>
<evidence type="ECO:0000313" key="3">
    <source>
        <dbReference type="Proteomes" id="UP000314294"/>
    </source>
</evidence>
<protein>
    <submittedName>
        <fullName evidence="2">Uncharacterized protein</fullName>
    </submittedName>
</protein>
<gene>
    <name evidence="2" type="ORF">EYF80_046842</name>
</gene>
<dbReference type="EMBL" id="SRLO01001000">
    <property type="protein sequence ID" value="TNN42952.1"/>
    <property type="molecule type" value="Genomic_DNA"/>
</dbReference>
<sequence length="83" mass="9333">MDVPELLLEESESLEESEEEESDEDEESESDRWMVSYCSAKMPSKLSMYSFFSRQNLWGRSGARHTHGGDVSTATGKPPIASK</sequence>
<feature type="region of interest" description="Disordered" evidence="1">
    <location>
        <begin position="61"/>
        <end position="83"/>
    </location>
</feature>
<feature type="compositionally biased region" description="Acidic residues" evidence="1">
    <location>
        <begin position="7"/>
        <end position="29"/>
    </location>
</feature>
<organism evidence="2 3">
    <name type="scientific">Liparis tanakae</name>
    <name type="common">Tanaka's snailfish</name>
    <dbReference type="NCBI Taxonomy" id="230148"/>
    <lineage>
        <taxon>Eukaryota</taxon>
        <taxon>Metazoa</taxon>
        <taxon>Chordata</taxon>
        <taxon>Craniata</taxon>
        <taxon>Vertebrata</taxon>
        <taxon>Euteleostomi</taxon>
        <taxon>Actinopterygii</taxon>
        <taxon>Neopterygii</taxon>
        <taxon>Teleostei</taxon>
        <taxon>Neoteleostei</taxon>
        <taxon>Acanthomorphata</taxon>
        <taxon>Eupercaria</taxon>
        <taxon>Perciformes</taxon>
        <taxon>Cottioidei</taxon>
        <taxon>Cottales</taxon>
        <taxon>Liparidae</taxon>
        <taxon>Liparis</taxon>
    </lineage>
</organism>
<evidence type="ECO:0000256" key="1">
    <source>
        <dbReference type="SAM" id="MobiDB-lite"/>
    </source>
</evidence>
<evidence type="ECO:0000313" key="2">
    <source>
        <dbReference type="EMBL" id="TNN42952.1"/>
    </source>
</evidence>
<dbReference type="AlphaFoldDB" id="A0A4Z2FRE3"/>
<accession>A0A4Z2FRE3</accession>
<dbReference type="Proteomes" id="UP000314294">
    <property type="component" value="Unassembled WGS sequence"/>
</dbReference>
<feature type="region of interest" description="Disordered" evidence="1">
    <location>
        <begin position="1"/>
        <end position="32"/>
    </location>
</feature>